<dbReference type="Pfam" id="PF12840">
    <property type="entry name" value="HTH_20"/>
    <property type="match status" value="1"/>
</dbReference>
<name>A0A931LQQ7_FIMGI</name>
<dbReference type="PROSITE" id="PS50987">
    <property type="entry name" value="HTH_ARSR_2"/>
    <property type="match status" value="1"/>
</dbReference>
<comment type="caution">
    <text evidence="5">The sequence shown here is derived from an EMBL/GenBank/DDBJ whole genome shotgun (WGS) entry which is preliminary data.</text>
</comment>
<keyword evidence="2" id="KW-0238">DNA-binding</keyword>
<dbReference type="GO" id="GO:0003700">
    <property type="term" value="F:DNA-binding transcription factor activity"/>
    <property type="evidence" value="ECO:0007669"/>
    <property type="project" value="InterPro"/>
</dbReference>
<dbReference type="InterPro" id="IPR011991">
    <property type="entry name" value="ArsR-like_HTH"/>
</dbReference>
<evidence type="ECO:0000256" key="1">
    <source>
        <dbReference type="ARBA" id="ARBA00023015"/>
    </source>
</evidence>
<dbReference type="InterPro" id="IPR001845">
    <property type="entry name" value="HTH_ArsR_DNA-bd_dom"/>
</dbReference>
<dbReference type="PANTHER" id="PTHR43132:SF2">
    <property type="entry name" value="ARSENICAL RESISTANCE OPERON REPRESSOR ARSR-RELATED"/>
    <property type="match status" value="1"/>
</dbReference>
<dbReference type="Proteomes" id="UP000727962">
    <property type="component" value="Unassembled WGS sequence"/>
</dbReference>
<dbReference type="AlphaFoldDB" id="A0A931LQQ7"/>
<keyword evidence="3" id="KW-0804">Transcription</keyword>
<dbReference type="SUPFAM" id="SSF46785">
    <property type="entry name" value="Winged helix' DNA-binding domain"/>
    <property type="match status" value="1"/>
</dbReference>
<evidence type="ECO:0000256" key="2">
    <source>
        <dbReference type="ARBA" id="ARBA00023125"/>
    </source>
</evidence>
<dbReference type="CDD" id="cd00090">
    <property type="entry name" value="HTH_ARSR"/>
    <property type="match status" value="1"/>
</dbReference>
<dbReference type="NCBIfam" id="NF033788">
    <property type="entry name" value="HTH_metalloreg"/>
    <property type="match status" value="1"/>
</dbReference>
<proteinExistence type="predicted"/>
<dbReference type="InterPro" id="IPR051011">
    <property type="entry name" value="Metal_resp_trans_reg"/>
</dbReference>
<organism evidence="5 6">
    <name type="scientific">Fimbriimonas ginsengisoli</name>
    <dbReference type="NCBI Taxonomy" id="1005039"/>
    <lineage>
        <taxon>Bacteria</taxon>
        <taxon>Bacillati</taxon>
        <taxon>Armatimonadota</taxon>
        <taxon>Fimbriimonadia</taxon>
        <taxon>Fimbriimonadales</taxon>
        <taxon>Fimbriimonadaceae</taxon>
        <taxon>Fimbriimonas</taxon>
    </lineage>
</organism>
<dbReference type="PANTHER" id="PTHR43132">
    <property type="entry name" value="ARSENICAL RESISTANCE OPERON REPRESSOR ARSR-RELATED"/>
    <property type="match status" value="1"/>
</dbReference>
<dbReference type="PRINTS" id="PR00778">
    <property type="entry name" value="HTHARSR"/>
</dbReference>
<dbReference type="Gene3D" id="1.10.10.10">
    <property type="entry name" value="Winged helix-like DNA-binding domain superfamily/Winged helix DNA-binding domain"/>
    <property type="match status" value="1"/>
</dbReference>
<keyword evidence="1" id="KW-0805">Transcription regulation</keyword>
<sequence>MPQGAQSDALRRFKADVFLALGHPTRIFILECLGDGEKPVSVLIERIGIEPANLSQHLAVLRAKRLVTNRKDGHQVFYALRDPLLIELLDVARRYFQGHLEEALAMLKEMEL</sequence>
<protein>
    <submittedName>
        <fullName evidence="5">Winged helix-turn-helix transcriptional regulator</fullName>
    </submittedName>
</protein>
<evidence type="ECO:0000313" key="5">
    <source>
        <dbReference type="EMBL" id="MBI1755627.1"/>
    </source>
</evidence>
<dbReference type="GO" id="GO:0003677">
    <property type="term" value="F:DNA binding"/>
    <property type="evidence" value="ECO:0007669"/>
    <property type="project" value="UniProtKB-KW"/>
</dbReference>
<dbReference type="SMART" id="SM00418">
    <property type="entry name" value="HTH_ARSR"/>
    <property type="match status" value="1"/>
</dbReference>
<evidence type="ECO:0000256" key="3">
    <source>
        <dbReference type="ARBA" id="ARBA00023163"/>
    </source>
</evidence>
<evidence type="ECO:0000313" key="6">
    <source>
        <dbReference type="Proteomes" id="UP000727962"/>
    </source>
</evidence>
<dbReference type="InterPro" id="IPR036390">
    <property type="entry name" value="WH_DNA-bd_sf"/>
</dbReference>
<gene>
    <name evidence="5" type="ORF">HYR64_00790</name>
</gene>
<accession>A0A931LQQ7</accession>
<feature type="domain" description="HTH arsR-type" evidence="4">
    <location>
        <begin position="6"/>
        <end position="100"/>
    </location>
</feature>
<dbReference type="EMBL" id="JACOSL010000004">
    <property type="protein sequence ID" value="MBI1755627.1"/>
    <property type="molecule type" value="Genomic_DNA"/>
</dbReference>
<dbReference type="InterPro" id="IPR036388">
    <property type="entry name" value="WH-like_DNA-bd_sf"/>
</dbReference>
<evidence type="ECO:0000259" key="4">
    <source>
        <dbReference type="PROSITE" id="PS50987"/>
    </source>
</evidence>
<reference evidence="5" key="1">
    <citation type="submission" date="2020-07" db="EMBL/GenBank/DDBJ databases">
        <title>Huge and variable diversity of episymbiotic CPR bacteria and DPANN archaea in groundwater ecosystems.</title>
        <authorList>
            <person name="He C.Y."/>
            <person name="Keren R."/>
            <person name="Whittaker M."/>
            <person name="Farag I.F."/>
            <person name="Doudna J."/>
            <person name="Cate J.H.D."/>
            <person name="Banfield J.F."/>
        </authorList>
    </citation>
    <scope>NUCLEOTIDE SEQUENCE</scope>
    <source>
        <strain evidence="5">NC_groundwater_17_Pr7_B-0.1um_64_12</strain>
    </source>
</reference>